<evidence type="ECO:0000256" key="3">
    <source>
        <dbReference type="ARBA" id="ARBA00022691"/>
    </source>
</evidence>
<keyword evidence="3" id="KW-0949">S-adenosyl-L-methionine</keyword>
<protein>
    <submittedName>
        <fullName evidence="4">N6 adenosine methyltransferase subunit</fullName>
    </submittedName>
</protein>
<dbReference type="SUPFAM" id="SSF53335">
    <property type="entry name" value="S-adenosyl-L-methionine-dependent methyltransferases"/>
    <property type="match status" value="1"/>
</dbReference>
<reference evidence="4" key="1">
    <citation type="journal article" date="2021" name="Proc. Natl. Acad. Sci. U.S.A.">
        <title>A Catalog of Tens of Thousands of Viruses from Human Metagenomes Reveals Hidden Associations with Chronic Diseases.</title>
        <authorList>
            <person name="Tisza M.J."/>
            <person name="Buck C.B."/>
        </authorList>
    </citation>
    <scope>NUCLEOTIDE SEQUENCE</scope>
    <source>
        <strain evidence="4">Ct3r22</strain>
    </source>
</reference>
<dbReference type="PANTHER" id="PTHR12829">
    <property type="entry name" value="N6-ADENOSINE-METHYLTRANSFERASE"/>
    <property type="match status" value="1"/>
</dbReference>
<dbReference type="EMBL" id="BK016180">
    <property type="protein sequence ID" value="DAG00366.1"/>
    <property type="molecule type" value="Genomic_DNA"/>
</dbReference>
<keyword evidence="1 4" id="KW-0489">Methyltransferase</keyword>
<dbReference type="GO" id="GO:0003676">
    <property type="term" value="F:nucleic acid binding"/>
    <property type="evidence" value="ECO:0007669"/>
    <property type="project" value="InterPro"/>
</dbReference>
<evidence type="ECO:0000256" key="2">
    <source>
        <dbReference type="ARBA" id="ARBA00022679"/>
    </source>
</evidence>
<dbReference type="Gene3D" id="3.40.50.150">
    <property type="entry name" value="Vaccinia Virus protein VP39"/>
    <property type="match status" value="1"/>
</dbReference>
<dbReference type="InterPro" id="IPR007757">
    <property type="entry name" value="MT-A70-like"/>
</dbReference>
<dbReference type="InterPro" id="IPR029063">
    <property type="entry name" value="SAM-dependent_MTases_sf"/>
</dbReference>
<name>A0A8S5V0V4_9CAUD</name>
<accession>A0A8S5V0V4</accession>
<dbReference type="PROSITE" id="PS51143">
    <property type="entry name" value="MT_A70"/>
    <property type="match status" value="1"/>
</dbReference>
<organism evidence="4">
    <name type="scientific">Siphoviridae sp. ct3r22</name>
    <dbReference type="NCBI Taxonomy" id="2825325"/>
    <lineage>
        <taxon>Viruses</taxon>
        <taxon>Duplodnaviria</taxon>
        <taxon>Heunggongvirae</taxon>
        <taxon>Uroviricota</taxon>
        <taxon>Caudoviricetes</taxon>
    </lineage>
</organism>
<dbReference type="InterPro" id="IPR002052">
    <property type="entry name" value="DNA_methylase_N6_adenine_CS"/>
</dbReference>
<dbReference type="PANTHER" id="PTHR12829:SF7">
    <property type="entry name" value="N6-ADENOSINE-METHYLTRANSFERASE CATALYTIC SUBUNIT"/>
    <property type="match status" value="1"/>
</dbReference>
<dbReference type="GO" id="GO:0008168">
    <property type="term" value="F:methyltransferase activity"/>
    <property type="evidence" value="ECO:0007669"/>
    <property type="project" value="UniProtKB-KW"/>
</dbReference>
<keyword evidence="2" id="KW-0808">Transferase</keyword>
<proteinExistence type="predicted"/>
<dbReference type="Pfam" id="PF05063">
    <property type="entry name" value="MT-A70"/>
    <property type="match status" value="1"/>
</dbReference>
<dbReference type="GO" id="GO:0032259">
    <property type="term" value="P:methylation"/>
    <property type="evidence" value="ECO:0007669"/>
    <property type="project" value="UniProtKB-KW"/>
</dbReference>
<evidence type="ECO:0000256" key="1">
    <source>
        <dbReference type="ARBA" id="ARBA00022603"/>
    </source>
</evidence>
<sequence length="188" mass="21648">MKKYQIIYADPPWAYNSKRSNYINNGSGETLRHYDTLTIDELKEMPVKDIIDKNCMLFLWATFPQIQEALDLIKAWGFVYKTVAFSWVKTTKDGTKPAFGVGYYTRNNVEVCLLGVKGKPLKQVGNMSSVVISPREEHSKKPDLVREKIVELCGDVSRVELFARKQTEGWDTWGNEVEITNEDLKYLL</sequence>
<dbReference type="PROSITE" id="PS00092">
    <property type="entry name" value="N6_MTASE"/>
    <property type="match status" value="1"/>
</dbReference>
<evidence type="ECO:0000313" key="4">
    <source>
        <dbReference type="EMBL" id="DAG00366.1"/>
    </source>
</evidence>